<accession>A0A2A2IGI6</accession>
<comment type="caution">
    <text evidence="2">The sequence shown here is derived from an EMBL/GenBank/DDBJ whole genome shotgun (WGS) entry which is preliminary data.</text>
</comment>
<dbReference type="Pfam" id="PF13443">
    <property type="entry name" value="HTH_26"/>
    <property type="match status" value="1"/>
</dbReference>
<sequence>MINLKLKEYLKEKKISIQWLHEVTGIRYATLYNMIHKKHKSINLKYLYSIMDALNVRDMSLIFEKQAKERKS</sequence>
<dbReference type="AlphaFoldDB" id="A0A2A2IGI6"/>
<dbReference type="OrthoDB" id="9804186at2"/>
<dbReference type="Proteomes" id="UP000218887">
    <property type="component" value="Unassembled WGS sequence"/>
</dbReference>
<evidence type="ECO:0000313" key="3">
    <source>
        <dbReference type="Proteomes" id="UP000218887"/>
    </source>
</evidence>
<dbReference type="InterPro" id="IPR010982">
    <property type="entry name" value="Lambda_DNA-bd_dom_sf"/>
</dbReference>
<dbReference type="Gene3D" id="1.10.260.40">
    <property type="entry name" value="lambda repressor-like DNA-binding domains"/>
    <property type="match status" value="1"/>
</dbReference>
<protein>
    <recommendedName>
        <fullName evidence="1">HTH cro/C1-type domain-containing protein</fullName>
    </recommendedName>
</protein>
<reference evidence="2 3" key="1">
    <citation type="submission" date="2017-08" db="EMBL/GenBank/DDBJ databases">
        <title>Virgibacillus indicus sp. nov. and Virgibacillus profoundi sp. nov, two moderately halophilic bacteria isolated from marine sediment by using the Microfluidic Streak Plate.</title>
        <authorList>
            <person name="Xu B."/>
            <person name="Hu B."/>
            <person name="Wang J."/>
            <person name="Zhu Y."/>
            <person name="Huang L."/>
            <person name="Du W."/>
            <person name="Huang Y."/>
        </authorList>
    </citation>
    <scope>NUCLEOTIDE SEQUENCE [LARGE SCALE GENOMIC DNA]</scope>
    <source>
        <strain evidence="2 3">IO3-P3-H5</strain>
    </source>
</reference>
<dbReference type="SUPFAM" id="SSF47413">
    <property type="entry name" value="lambda repressor-like DNA-binding domains"/>
    <property type="match status" value="1"/>
</dbReference>
<organism evidence="2 3">
    <name type="scientific">Virgibacillus profundi</name>
    <dbReference type="NCBI Taxonomy" id="2024555"/>
    <lineage>
        <taxon>Bacteria</taxon>
        <taxon>Bacillati</taxon>
        <taxon>Bacillota</taxon>
        <taxon>Bacilli</taxon>
        <taxon>Bacillales</taxon>
        <taxon>Bacillaceae</taxon>
        <taxon>Virgibacillus</taxon>
    </lineage>
</organism>
<dbReference type="PROSITE" id="PS50943">
    <property type="entry name" value="HTH_CROC1"/>
    <property type="match status" value="1"/>
</dbReference>
<evidence type="ECO:0000313" key="2">
    <source>
        <dbReference type="EMBL" id="PAV30245.1"/>
    </source>
</evidence>
<name>A0A2A2IGI6_9BACI</name>
<gene>
    <name evidence="2" type="ORF">CIL05_07190</name>
</gene>
<keyword evidence="3" id="KW-1185">Reference proteome</keyword>
<dbReference type="GO" id="GO:0003677">
    <property type="term" value="F:DNA binding"/>
    <property type="evidence" value="ECO:0007669"/>
    <property type="project" value="InterPro"/>
</dbReference>
<feature type="domain" description="HTH cro/C1-type" evidence="1">
    <location>
        <begin position="6"/>
        <end position="62"/>
    </location>
</feature>
<proteinExistence type="predicted"/>
<dbReference type="EMBL" id="NPOA01000004">
    <property type="protein sequence ID" value="PAV30245.1"/>
    <property type="molecule type" value="Genomic_DNA"/>
</dbReference>
<dbReference type="RefSeq" id="WP_095654847.1">
    <property type="nucleotide sequence ID" value="NZ_NPOA01000004.1"/>
</dbReference>
<evidence type="ECO:0000259" key="1">
    <source>
        <dbReference type="PROSITE" id="PS50943"/>
    </source>
</evidence>
<dbReference type="InterPro" id="IPR001387">
    <property type="entry name" value="Cro/C1-type_HTH"/>
</dbReference>